<dbReference type="GeneID" id="67511321"/>
<dbReference type="EMBL" id="CP016896">
    <property type="protein sequence ID" value="APV35299.1"/>
    <property type="molecule type" value="Genomic_DNA"/>
</dbReference>
<dbReference type="AlphaFoldDB" id="A0A1P8EGG7"/>
<reference evidence="2" key="2">
    <citation type="submission" date="2023-09" db="EMBL/GenBank/DDBJ databases">
        <title>Acinetobacter soli.</title>
        <authorList>
            <person name="Kim B."/>
            <person name="Kim D."/>
            <person name="Park D."/>
        </authorList>
    </citation>
    <scope>NUCLEOTIDE SEQUENCE</scope>
    <source>
        <strain evidence="2">2023.05</strain>
    </source>
</reference>
<dbReference type="RefSeq" id="WP_004937983.1">
    <property type="nucleotide sequence ID" value="NZ_BBNM01000016.1"/>
</dbReference>
<dbReference type="EMBL" id="CP134206">
    <property type="protein sequence ID" value="WND04801.1"/>
    <property type="molecule type" value="Genomic_DNA"/>
</dbReference>
<dbReference type="Proteomes" id="UP001256400">
    <property type="component" value="Chromosome"/>
</dbReference>
<dbReference type="Proteomes" id="UP000185674">
    <property type="component" value="Chromosome"/>
</dbReference>
<reference evidence="1 3" key="1">
    <citation type="submission" date="2016-08" db="EMBL/GenBank/DDBJ databases">
        <title>Complete genome sequence of Acinetobacter baylyi strain GFJ2.</title>
        <authorList>
            <person name="Tabata M."/>
            <person name="Kuboki S."/>
            <person name="Gibu N."/>
            <person name="Kinouchi Y."/>
            <person name="Vangnai A."/>
            <person name="Kasai D."/>
            <person name="Fukuda M."/>
        </authorList>
    </citation>
    <scope>NUCLEOTIDE SEQUENCE [LARGE SCALE GENOMIC DNA]</scope>
    <source>
        <strain evidence="1 3">GFJ2</strain>
    </source>
</reference>
<evidence type="ECO:0000313" key="1">
    <source>
        <dbReference type="EMBL" id="APV35299.1"/>
    </source>
</evidence>
<organism evidence="1 3">
    <name type="scientific">Acinetobacter soli</name>
    <dbReference type="NCBI Taxonomy" id="487316"/>
    <lineage>
        <taxon>Bacteria</taxon>
        <taxon>Pseudomonadati</taxon>
        <taxon>Pseudomonadota</taxon>
        <taxon>Gammaproteobacteria</taxon>
        <taxon>Moraxellales</taxon>
        <taxon>Moraxellaceae</taxon>
        <taxon>Acinetobacter</taxon>
    </lineage>
</organism>
<dbReference type="eggNOG" id="ENOG5031RUG">
    <property type="taxonomic scope" value="Bacteria"/>
</dbReference>
<proteinExistence type="predicted"/>
<name>A0A1P8EGG7_9GAMM</name>
<dbReference type="KEGG" id="asol:BEN76_04420"/>
<sequence length="77" mass="9136">MKTTVKYVVLKGDDYQLGTPLHEEQLDAPADFFDKIPDQLTLNQRNFRLKYKELNRKYSHYDEIEEAQHIVVKLIAI</sequence>
<accession>A0A1P8EGG7</accession>
<protein>
    <submittedName>
        <fullName evidence="1">Uncharacterized protein</fullName>
    </submittedName>
</protein>
<evidence type="ECO:0000313" key="3">
    <source>
        <dbReference type="Proteomes" id="UP000185674"/>
    </source>
</evidence>
<gene>
    <name evidence="1" type="ORF">BEN76_04420</name>
    <name evidence="2" type="ORF">RHP80_11330</name>
</gene>
<evidence type="ECO:0000313" key="2">
    <source>
        <dbReference type="EMBL" id="WND04801.1"/>
    </source>
</evidence>